<feature type="compositionally biased region" description="Polar residues" evidence="1">
    <location>
        <begin position="12"/>
        <end position="21"/>
    </location>
</feature>
<keyword evidence="3" id="KW-1185">Reference proteome</keyword>
<gene>
    <name evidence="2" type="ORF">EJ08DRAFT_6525</name>
</gene>
<comment type="caution">
    <text evidence="2">The sequence shown here is derived from an EMBL/GenBank/DDBJ whole genome shotgun (WGS) entry which is preliminary data.</text>
</comment>
<evidence type="ECO:0000313" key="2">
    <source>
        <dbReference type="EMBL" id="KAF2436909.1"/>
    </source>
</evidence>
<evidence type="ECO:0000256" key="1">
    <source>
        <dbReference type="SAM" id="MobiDB-lite"/>
    </source>
</evidence>
<reference evidence="2" key="1">
    <citation type="journal article" date="2020" name="Stud. Mycol.">
        <title>101 Dothideomycetes genomes: a test case for predicting lifestyles and emergence of pathogens.</title>
        <authorList>
            <person name="Haridas S."/>
            <person name="Albert R."/>
            <person name="Binder M."/>
            <person name="Bloem J."/>
            <person name="Labutti K."/>
            <person name="Salamov A."/>
            <person name="Andreopoulos B."/>
            <person name="Baker S."/>
            <person name="Barry K."/>
            <person name="Bills G."/>
            <person name="Bluhm B."/>
            <person name="Cannon C."/>
            <person name="Castanera R."/>
            <person name="Culley D."/>
            <person name="Daum C."/>
            <person name="Ezra D."/>
            <person name="Gonzalez J."/>
            <person name="Henrissat B."/>
            <person name="Kuo A."/>
            <person name="Liang C."/>
            <person name="Lipzen A."/>
            <person name="Lutzoni F."/>
            <person name="Magnuson J."/>
            <person name="Mondo S."/>
            <person name="Nolan M."/>
            <person name="Ohm R."/>
            <person name="Pangilinan J."/>
            <person name="Park H.-J."/>
            <person name="Ramirez L."/>
            <person name="Alfaro M."/>
            <person name="Sun H."/>
            <person name="Tritt A."/>
            <person name="Yoshinaga Y."/>
            <person name="Zwiers L.-H."/>
            <person name="Turgeon B."/>
            <person name="Goodwin S."/>
            <person name="Spatafora J."/>
            <person name="Crous P."/>
            <person name="Grigoriev I."/>
        </authorList>
    </citation>
    <scope>NUCLEOTIDE SEQUENCE</scope>
    <source>
        <strain evidence="2">CBS 130266</strain>
    </source>
</reference>
<dbReference type="AlphaFoldDB" id="A0A9P4U3I5"/>
<name>A0A9P4U3I5_9PEZI</name>
<accession>A0A9P4U3I5</accession>
<dbReference type="EMBL" id="MU007009">
    <property type="protein sequence ID" value="KAF2436909.1"/>
    <property type="molecule type" value="Genomic_DNA"/>
</dbReference>
<evidence type="ECO:0000313" key="3">
    <source>
        <dbReference type="Proteomes" id="UP000800235"/>
    </source>
</evidence>
<sequence length="292" mass="30470">METPPVGILKTEGSQVSSTPSAFKHSGAPTPMLVESEAELILPTGVVGGVEVEAVGESVAGSEIIDELLEGVSLQLDEVSEAIVLEGNSEIVEAVELLDGISVDVMEIPEDIASETDKEIAPSDELLTKTSVALDEIPKDIASEEVDEIAEGSELLGGTSPEVDEVWEDAALGLLPDTMLVDRVSEDTAKEAGLVVDIVLLSDTALSEDSIESEDSVLANETVVKAAGFRDTLSEGGDPKSKRLVLEEDNASGGKLDVFVLSTGVPISTESEIVDVYPEALAGNATVRVNLE</sequence>
<proteinExistence type="predicted"/>
<protein>
    <submittedName>
        <fullName evidence="2">Uncharacterized protein</fullName>
    </submittedName>
</protein>
<dbReference type="Proteomes" id="UP000800235">
    <property type="component" value="Unassembled WGS sequence"/>
</dbReference>
<feature type="region of interest" description="Disordered" evidence="1">
    <location>
        <begin position="1"/>
        <end position="29"/>
    </location>
</feature>
<organism evidence="2 3">
    <name type="scientific">Tothia fuscella</name>
    <dbReference type="NCBI Taxonomy" id="1048955"/>
    <lineage>
        <taxon>Eukaryota</taxon>
        <taxon>Fungi</taxon>
        <taxon>Dikarya</taxon>
        <taxon>Ascomycota</taxon>
        <taxon>Pezizomycotina</taxon>
        <taxon>Dothideomycetes</taxon>
        <taxon>Pleosporomycetidae</taxon>
        <taxon>Venturiales</taxon>
        <taxon>Cylindrosympodiaceae</taxon>
        <taxon>Tothia</taxon>
    </lineage>
</organism>